<accession>A0A383EZJ8</accession>
<sequence length="67" mass="7822">MSEEPFNIDRFVYRYLVVHKSKMEASPVIWQELKEGHLRNKAIFYSDQVLDSLQAGSPALDIAVRHF</sequence>
<evidence type="ECO:0000313" key="1">
    <source>
        <dbReference type="EMBL" id="SVE61635.1"/>
    </source>
</evidence>
<name>A0A383EZJ8_9ZZZZ</name>
<organism evidence="1">
    <name type="scientific">marine metagenome</name>
    <dbReference type="NCBI Taxonomy" id="408172"/>
    <lineage>
        <taxon>unclassified sequences</taxon>
        <taxon>metagenomes</taxon>
        <taxon>ecological metagenomes</taxon>
    </lineage>
</organism>
<gene>
    <name evidence="1" type="ORF">METZ01_LOCUS514489</name>
</gene>
<protein>
    <submittedName>
        <fullName evidence="1">Uncharacterized protein</fullName>
    </submittedName>
</protein>
<proteinExistence type="predicted"/>
<feature type="non-terminal residue" evidence="1">
    <location>
        <position position="67"/>
    </location>
</feature>
<reference evidence="1" key="1">
    <citation type="submission" date="2018-05" db="EMBL/GenBank/DDBJ databases">
        <authorList>
            <person name="Lanie J.A."/>
            <person name="Ng W.-L."/>
            <person name="Kazmierczak K.M."/>
            <person name="Andrzejewski T.M."/>
            <person name="Davidsen T.M."/>
            <person name="Wayne K.J."/>
            <person name="Tettelin H."/>
            <person name="Glass J.I."/>
            <person name="Rusch D."/>
            <person name="Podicherti R."/>
            <person name="Tsui H.-C.T."/>
            <person name="Winkler M.E."/>
        </authorList>
    </citation>
    <scope>NUCLEOTIDE SEQUENCE</scope>
</reference>
<dbReference type="AlphaFoldDB" id="A0A383EZJ8"/>
<dbReference type="EMBL" id="UINC01229781">
    <property type="protein sequence ID" value="SVE61635.1"/>
    <property type="molecule type" value="Genomic_DNA"/>
</dbReference>